<dbReference type="NCBIfam" id="TIGR04089">
    <property type="entry name" value="exp_by_SipW_III"/>
    <property type="match status" value="1"/>
</dbReference>
<sequence length="189" mass="19261">MNKMLTGSIAGAAGVALLLGGAGTFALWNDDAAIAGATINAGTLTVEASNSAWSDDQGAIDDLANYLIVPGDTLTYVTTLTVDAQGDNLHATLNVPENPIATPVSDADEDLALSTALAVTTSLTTVEDGVTVESLAEDGSFDVNASEGTQEYHVTVLVHFPSGAPDYNNDAQAGSVDLSEFDVTVTQTP</sequence>
<dbReference type="InterPro" id="IPR023833">
    <property type="entry name" value="Signal_pept_SipW-depend-type"/>
</dbReference>
<comment type="caution">
    <text evidence="1">The sequence shown here is derived from an EMBL/GenBank/DDBJ whole genome shotgun (WGS) entry which is preliminary data.</text>
</comment>
<gene>
    <name evidence="1" type="ORF">E3T27_07175</name>
</gene>
<evidence type="ECO:0000313" key="2">
    <source>
        <dbReference type="Proteomes" id="UP000298424"/>
    </source>
</evidence>
<organism evidence="1 2">
    <name type="scientific">Cryobacterium lyxosi</name>
    <dbReference type="NCBI Taxonomy" id="1259228"/>
    <lineage>
        <taxon>Bacteria</taxon>
        <taxon>Bacillati</taxon>
        <taxon>Actinomycetota</taxon>
        <taxon>Actinomycetes</taxon>
        <taxon>Micrococcales</taxon>
        <taxon>Microbacteriaceae</taxon>
        <taxon>Cryobacterium</taxon>
    </lineage>
</organism>
<name>A0A4R8ZFL1_9MICO</name>
<reference evidence="1 2" key="1">
    <citation type="submission" date="2019-03" db="EMBL/GenBank/DDBJ databases">
        <title>Genomics of glacier-inhabiting Cryobacterium strains.</title>
        <authorList>
            <person name="Liu Q."/>
            <person name="Xin Y.-H."/>
        </authorList>
    </citation>
    <scope>NUCLEOTIDE SEQUENCE [LARGE SCALE GENOMIC DNA]</scope>
    <source>
        <strain evidence="1 2">TMT1-1</strain>
    </source>
</reference>
<protein>
    <submittedName>
        <fullName evidence="1">Alternate-type signal peptide domain-containing protein</fullName>
    </submittedName>
</protein>
<dbReference type="NCBIfam" id="TIGR04088">
    <property type="entry name" value="cognate_SipW"/>
    <property type="match status" value="1"/>
</dbReference>
<evidence type="ECO:0000313" key="1">
    <source>
        <dbReference type="EMBL" id="TFD26562.1"/>
    </source>
</evidence>
<accession>A0A4R8ZFL1</accession>
<dbReference type="Proteomes" id="UP000298424">
    <property type="component" value="Unassembled WGS sequence"/>
</dbReference>
<keyword evidence="2" id="KW-1185">Reference proteome</keyword>
<dbReference type="AlphaFoldDB" id="A0A4R8ZFL1"/>
<dbReference type="EMBL" id="SOGT01000008">
    <property type="protein sequence ID" value="TFD26562.1"/>
    <property type="molecule type" value="Genomic_DNA"/>
</dbReference>
<proteinExistence type="predicted"/>
<dbReference type="InterPro" id="IPR024006">
    <property type="entry name" value="Alt_signal_exp_actinobact"/>
</dbReference>